<evidence type="ECO:0000256" key="6">
    <source>
        <dbReference type="SAM" id="MobiDB-lite"/>
    </source>
</evidence>
<dbReference type="Pfam" id="PF05954">
    <property type="entry name" value="Phage_GPD"/>
    <property type="match status" value="1"/>
</dbReference>
<evidence type="ECO:0000313" key="9">
    <source>
        <dbReference type="Proteomes" id="UP000699865"/>
    </source>
</evidence>
<dbReference type="InterPro" id="IPR017847">
    <property type="entry name" value="T6SS_RhsGE_Vgr_subset"/>
</dbReference>
<dbReference type="Pfam" id="PF04717">
    <property type="entry name" value="Phage_base_V"/>
    <property type="match status" value="1"/>
</dbReference>
<dbReference type="PROSITE" id="PS50035">
    <property type="entry name" value="PLD"/>
    <property type="match status" value="1"/>
</dbReference>
<keyword evidence="5" id="KW-0443">Lipid metabolism</keyword>
<dbReference type="InterPro" id="IPR025202">
    <property type="entry name" value="PLD-like_dom"/>
</dbReference>
<feature type="domain" description="PLD phosphodiesterase" evidence="7">
    <location>
        <begin position="1031"/>
        <end position="1058"/>
    </location>
</feature>
<evidence type="ECO:0000256" key="1">
    <source>
        <dbReference type="ARBA" id="ARBA00000798"/>
    </source>
</evidence>
<organism evidence="8 9">
    <name type="scientific">Rahnella perminowiae</name>
    <dbReference type="NCBI Taxonomy" id="2816244"/>
    <lineage>
        <taxon>Bacteria</taxon>
        <taxon>Pseudomonadati</taxon>
        <taxon>Pseudomonadota</taxon>
        <taxon>Gammaproteobacteria</taxon>
        <taxon>Enterobacterales</taxon>
        <taxon>Yersiniaceae</taxon>
        <taxon>Rahnella</taxon>
    </lineage>
</organism>
<dbReference type="Pfam" id="PF13296">
    <property type="entry name" value="T6SS_Vgr"/>
    <property type="match status" value="1"/>
</dbReference>
<evidence type="ECO:0000256" key="2">
    <source>
        <dbReference type="ARBA" id="ARBA00005558"/>
    </source>
</evidence>
<dbReference type="PANTHER" id="PTHR18896:SF76">
    <property type="entry name" value="PHOSPHOLIPASE"/>
    <property type="match status" value="1"/>
</dbReference>
<dbReference type="NCBIfam" id="TIGR03361">
    <property type="entry name" value="VI_Rhs_Vgr"/>
    <property type="match status" value="1"/>
</dbReference>
<evidence type="ECO:0000313" key="8">
    <source>
        <dbReference type="EMBL" id="MBU9836682.1"/>
    </source>
</evidence>
<proteinExistence type="inferred from homology"/>
<dbReference type="Pfam" id="PF10106">
    <property type="entry name" value="DUF2345"/>
    <property type="match status" value="1"/>
</dbReference>
<keyword evidence="4" id="KW-0378">Hydrolase</keyword>
<dbReference type="Pfam" id="PF13091">
    <property type="entry name" value="PLDc_2"/>
    <property type="match status" value="1"/>
</dbReference>
<feature type="region of interest" description="Disordered" evidence="6">
    <location>
        <begin position="776"/>
        <end position="795"/>
    </location>
</feature>
<dbReference type="InterPro" id="IPR001736">
    <property type="entry name" value="PLipase_D/transphosphatidylase"/>
</dbReference>
<evidence type="ECO:0000256" key="4">
    <source>
        <dbReference type="ARBA" id="ARBA00022801"/>
    </source>
</evidence>
<accession>A0ABS6L4A2</accession>
<comment type="similarity">
    <text evidence="2">Belongs to the VgrG protein family.</text>
</comment>
<evidence type="ECO:0000256" key="3">
    <source>
        <dbReference type="ARBA" id="ARBA00022737"/>
    </source>
</evidence>
<dbReference type="NCBIfam" id="TIGR01646">
    <property type="entry name" value="vgr_GE"/>
    <property type="match status" value="1"/>
</dbReference>
<dbReference type="InterPro" id="IPR015679">
    <property type="entry name" value="PLipase_D_fam"/>
</dbReference>
<evidence type="ECO:0000256" key="5">
    <source>
        <dbReference type="ARBA" id="ARBA00023098"/>
    </source>
</evidence>
<dbReference type="EMBL" id="JAFMOU010000070">
    <property type="protein sequence ID" value="MBU9836682.1"/>
    <property type="molecule type" value="Genomic_DNA"/>
</dbReference>
<dbReference type="Proteomes" id="UP000699865">
    <property type="component" value="Unassembled WGS sequence"/>
</dbReference>
<keyword evidence="3" id="KW-0677">Repeat</keyword>
<sequence length="1139" mass="126085">MMDIAQDLLSLSKTTLNRYRLTVPSCQALLDIESFTGNEGMSQLYRYTLTFTSTEKDIDPRQLLRQPATFTMGTGPLESLSAQKIVHGVITDFSRISGSADQVQYQVTLEPFLALLANQFRTHRFFVNKSVPDVIEQVLTEHGLKGWAYEFSLKQVYPKREQINQFQESDLAFIERLLSELGIFYFFTLQPDVQTEIIHFADKQSAYYFGKTLPLNSPSGMSDSGADSVWGVNIQHSVVQASVTSKDYNYREAQRVLQSARADMTRGAGEGITYGEVYHYKPRHPETGDKTDPAAETANFMARLDHERFLSQQTILSFFSNDATLQPAQVLTITDRAIPSTLPELLSSAVVLIHTHFSGSRQNALKVRLNAVPYNEALCWRPALLPRPVVSGTLMARVTSAKANDIYAWQDTSGLYRVRFDADQDGKAQGQESMPVRFARPYGGDEYGIHFPLIQGTEVAIAFHDGDPDRPYIAHALHDSRHTDHVTEQNNTRNVIRTPANNKLRMEDKRGEEHIKLSTEYGSKTQLNLGHSVDASRALRGEGFELRTDEWGAIRAGKGIFISADEQPAASGKQLEMDEAIVQLEQALTLARSLAKMAEIAKATPGDTDSQKALNASLEKLKAAGILMSAPQGIGIVSPSAVRLASGSQSVGIMSGSNTDISSGKSFTVAAGESISLFAQKSGIKLFAGKGKVDIQAQGDELSALAKNDITVTSTESTVTITAARELTLTCGGYIKLSDGNIEIADPQNILFKSTNWQKMGPASLNKLFPRFPSADTEMPSEVGPNTGPRGDLPRQDISSQVTGPILEHLHKNFATAWLRETGQDLLVMRNAREVAKKLQQRSEFGTPIMAQLLRTQAQEGKRDIEKLYLKTVNNATQFIYIENQYFRWPPLAEAIKKAAEVQSKAGRDPGEHGSLHLFVVTNVTDQGIGAGTVNTQRMLEVLGRADTIPNVTKLTRIGKASEEVFTTAPAIYLDPADANKRYQDLLRKTAEFEKQAQEIQDSTIKPETVPGLKVHICSLVAKDSPAEKWMPVYIHSKLMIINDVFTTHGSANINTRSMQVDSEMNIAHEMKSVTKALRQKLWNLHTNKQGAQDDPDKAFEAWEKLLDRNKKLQDTGVDNPAAPLIKFRYNESTLKDLD</sequence>
<dbReference type="InterPro" id="IPR006533">
    <property type="entry name" value="T6SS_Vgr_RhsGE"/>
</dbReference>
<evidence type="ECO:0000259" key="7">
    <source>
        <dbReference type="PROSITE" id="PS50035"/>
    </source>
</evidence>
<reference evidence="8 9" key="1">
    <citation type="submission" date="2021-03" db="EMBL/GenBank/DDBJ databases">
        <title>Five novel Rahnella species.</title>
        <authorList>
            <person name="Brady C."/>
            <person name="Asselin J."/>
            <person name="Beer S."/>
            <person name="Bruberg M.B."/>
            <person name="Crampton B."/>
            <person name="Venter S."/>
            <person name="Arnold D."/>
            <person name="Denman S."/>
        </authorList>
    </citation>
    <scope>NUCLEOTIDE SEQUENCE [LARGE SCALE GENOMIC DNA]</scope>
    <source>
        <strain evidence="8 9">L72c</strain>
    </source>
</reference>
<protein>
    <submittedName>
        <fullName evidence="8">Type VI secretion system tip protein VgrG</fullName>
    </submittedName>
</protein>
<name>A0ABS6L4A2_9GAMM</name>
<dbReference type="InterPro" id="IPR006531">
    <property type="entry name" value="Gp5/Vgr_OB"/>
</dbReference>
<keyword evidence="9" id="KW-1185">Reference proteome</keyword>
<comment type="catalytic activity">
    <reaction evidence="1">
        <text>a 1,2-diacyl-sn-glycero-3-phosphocholine + H2O = a 1,2-diacyl-sn-glycero-3-phosphate + choline + H(+)</text>
        <dbReference type="Rhea" id="RHEA:14445"/>
        <dbReference type="ChEBI" id="CHEBI:15354"/>
        <dbReference type="ChEBI" id="CHEBI:15377"/>
        <dbReference type="ChEBI" id="CHEBI:15378"/>
        <dbReference type="ChEBI" id="CHEBI:57643"/>
        <dbReference type="ChEBI" id="CHEBI:58608"/>
        <dbReference type="EC" id="3.1.4.4"/>
    </reaction>
</comment>
<comment type="caution">
    <text evidence="8">The sequence shown here is derived from an EMBL/GenBank/DDBJ whole genome shotgun (WGS) entry which is preliminary data.</text>
</comment>
<dbReference type="InterPro" id="IPR028244">
    <property type="entry name" value="T6SS_Rhs_Vgr_dom"/>
</dbReference>
<dbReference type="PANTHER" id="PTHR18896">
    <property type="entry name" value="PHOSPHOLIPASE D"/>
    <property type="match status" value="1"/>
</dbReference>
<gene>
    <name evidence="8" type="primary">vgrG</name>
    <name evidence="8" type="ORF">J1786_17910</name>
</gene>
<dbReference type="InterPro" id="IPR018769">
    <property type="entry name" value="VgrG2_DUF2345"/>
</dbReference>